<dbReference type="EC" id="5.6.1.7" evidence="7"/>
<dbReference type="InterPro" id="IPR027410">
    <property type="entry name" value="TCP-1-like_intermed_sf"/>
</dbReference>
<evidence type="ECO:0000313" key="10">
    <source>
        <dbReference type="EMBL" id="QFY59185.1"/>
    </source>
</evidence>
<feature type="binding site" evidence="7">
    <location>
        <position position="51"/>
    </location>
    <ligand>
        <name>ATP</name>
        <dbReference type="ChEBI" id="CHEBI:30616"/>
    </ligand>
</feature>
<dbReference type="NCBIfam" id="NF009488">
    <property type="entry name" value="PRK12850.1"/>
    <property type="match status" value="1"/>
</dbReference>
<protein>
    <recommendedName>
        <fullName evidence="7">Chaperonin GroEL</fullName>
        <ecNumber evidence="7">5.6.1.7</ecNumber>
    </recommendedName>
    <alternativeName>
        <fullName evidence="7">60 kDa chaperonin</fullName>
    </alternativeName>
    <alternativeName>
        <fullName evidence="7">Chaperonin-60</fullName>
        <shortName evidence="7">Cpn60</shortName>
    </alternativeName>
</protein>
<evidence type="ECO:0000256" key="1">
    <source>
        <dbReference type="ARBA" id="ARBA00006607"/>
    </source>
</evidence>
<feature type="binding site" evidence="7">
    <location>
        <position position="415"/>
    </location>
    <ligand>
        <name>ATP</name>
        <dbReference type="ChEBI" id="CHEBI:30616"/>
    </ligand>
</feature>
<dbReference type="Proteomes" id="UP000326881">
    <property type="component" value="Chromosome"/>
</dbReference>
<dbReference type="GO" id="GO:0042026">
    <property type="term" value="P:protein refolding"/>
    <property type="evidence" value="ECO:0007669"/>
    <property type="project" value="UniProtKB-UniRule"/>
</dbReference>
<dbReference type="FunFam" id="3.50.7.10:FF:000001">
    <property type="entry name" value="60 kDa chaperonin"/>
    <property type="match status" value="1"/>
</dbReference>
<keyword evidence="6 7" id="KW-0413">Isomerase</keyword>
<comment type="caution">
    <text evidence="7">Lacks conserved residue(s) required for the propagation of feature annotation.</text>
</comment>
<comment type="subunit">
    <text evidence="7 9">Forms a cylinder of 14 subunits composed of two heptameric rings stacked back-to-back. Interacts with the co-chaperonin GroES.</text>
</comment>
<dbReference type="RefSeq" id="WP_153269573.1">
    <property type="nucleotide sequence ID" value="NZ_CP043498.1"/>
</dbReference>
<comment type="subcellular location">
    <subcellularLocation>
        <location evidence="7">Cytoplasm</location>
    </subcellularLocation>
</comment>
<evidence type="ECO:0000256" key="8">
    <source>
        <dbReference type="RuleBase" id="RU000418"/>
    </source>
</evidence>
<dbReference type="OrthoDB" id="9766614at2"/>
<dbReference type="InterPro" id="IPR027413">
    <property type="entry name" value="GROEL-like_equatorial_sf"/>
</dbReference>
<evidence type="ECO:0000256" key="2">
    <source>
        <dbReference type="ARBA" id="ARBA00022490"/>
    </source>
</evidence>
<dbReference type="CDD" id="cd03344">
    <property type="entry name" value="GroEL"/>
    <property type="match status" value="1"/>
</dbReference>
<dbReference type="NCBIfam" id="NF009487">
    <property type="entry name" value="PRK12849.1"/>
    <property type="match status" value="1"/>
</dbReference>
<keyword evidence="11" id="KW-1185">Reference proteome</keyword>
<dbReference type="Gene3D" id="1.10.560.10">
    <property type="entry name" value="GroEL-like equatorial domain"/>
    <property type="match status" value="1"/>
</dbReference>
<evidence type="ECO:0000256" key="6">
    <source>
        <dbReference type="ARBA" id="ARBA00023235"/>
    </source>
</evidence>
<accession>A0A5Q0C1Q5</accession>
<dbReference type="GO" id="GO:0051082">
    <property type="term" value="F:unfolded protein binding"/>
    <property type="evidence" value="ECO:0007669"/>
    <property type="project" value="UniProtKB-UniRule"/>
</dbReference>
<dbReference type="SUPFAM" id="SSF52029">
    <property type="entry name" value="GroEL apical domain-like"/>
    <property type="match status" value="1"/>
</dbReference>
<keyword evidence="3 7" id="KW-0547">Nucleotide-binding</keyword>
<dbReference type="EMBL" id="CP043498">
    <property type="protein sequence ID" value="QFY59185.1"/>
    <property type="molecule type" value="Genomic_DNA"/>
</dbReference>
<evidence type="ECO:0000256" key="4">
    <source>
        <dbReference type="ARBA" id="ARBA00022840"/>
    </source>
</evidence>
<dbReference type="HAMAP" id="MF_00600">
    <property type="entry name" value="CH60"/>
    <property type="match status" value="1"/>
</dbReference>
<dbReference type="FunFam" id="1.10.560.10:FF:000001">
    <property type="entry name" value="60 kDa chaperonin"/>
    <property type="match status" value="1"/>
</dbReference>
<dbReference type="Gene3D" id="3.30.260.10">
    <property type="entry name" value="TCP-1-like chaperonin intermediate domain"/>
    <property type="match status" value="1"/>
</dbReference>
<dbReference type="SUPFAM" id="SSF54849">
    <property type="entry name" value="GroEL-intermediate domain like"/>
    <property type="match status" value="1"/>
</dbReference>
<keyword evidence="4 7" id="KW-0067">ATP-binding</keyword>
<comment type="similarity">
    <text evidence="1 7 8">Belongs to the chaperonin (HSP60) family.</text>
</comment>
<sequence length="546" mass="57663">MAAKEVKFGRSAREKMLRGVDILADAVQVTLGPKGRNVVIDKSFGAPRITKDGVSVAKEIELEDKFENMGAQMVREVASKTNDIAGDGTTTATVLARAIVREGAKAVAAGMNPMDLKRGIDLAVAEVVKDLQAKAKKISTSAEVAQVGTISANGDKQVGLDIAEAMQKVGNEGVITVEEAKTAETELEVVEGMQFDRGYLSPYFVTNPEKMVADLEDAFILLHEKKLSNLQAMLPVLEAVVQTGKPLLIIAEDVEGEALATLVVNKLRGGLKIAAVKAPGFGDRRKAMLEDIAILTGGTVISEDLGIKLESVTLDMLGRSKKVSISKENTTIVDGAGAKSDIEGRVAQIKAQIEETSSDYDREKLQERLAKLAGGVAVIRVGGSTEIEVKEKKDRIDDALNATRAAVQEGIVPGGGIALLRSSTKIAAKGENDDQEAGINIIRRALQALVRQIAENAGDEASIVVGKVLDKNEDNFGYNAQTSEYGDMIAMGIVDPVKVVRTALQNAASVASLLITTEAMIAELPKKDAPAGMPGGMGGMGGMDMM</sequence>
<dbReference type="PANTHER" id="PTHR45633">
    <property type="entry name" value="60 KDA HEAT SHOCK PROTEIN, MITOCHONDRIAL"/>
    <property type="match status" value="1"/>
</dbReference>
<feature type="binding site" evidence="7">
    <location>
        <begin position="30"/>
        <end position="33"/>
    </location>
    <ligand>
        <name>ATP</name>
        <dbReference type="ChEBI" id="CHEBI:30616"/>
    </ligand>
</feature>
<dbReference type="GO" id="GO:0140662">
    <property type="term" value="F:ATP-dependent protein folding chaperone"/>
    <property type="evidence" value="ECO:0007669"/>
    <property type="project" value="InterPro"/>
</dbReference>
<dbReference type="Pfam" id="PF00118">
    <property type="entry name" value="Cpn60_TCP1"/>
    <property type="match status" value="1"/>
</dbReference>
<dbReference type="InterPro" id="IPR018370">
    <property type="entry name" value="Chaperonin_Cpn60_CS"/>
</dbReference>
<evidence type="ECO:0000256" key="7">
    <source>
        <dbReference type="HAMAP-Rule" id="MF_00600"/>
    </source>
</evidence>
<feature type="binding site" evidence="7">
    <location>
        <begin position="87"/>
        <end position="91"/>
    </location>
    <ligand>
        <name>ATP</name>
        <dbReference type="ChEBI" id="CHEBI:30616"/>
    </ligand>
</feature>
<dbReference type="NCBIfam" id="NF000592">
    <property type="entry name" value="PRK00013.1"/>
    <property type="match status" value="1"/>
</dbReference>
<gene>
    <name evidence="7 10" type="primary">groL</name>
    <name evidence="7" type="synonym">groEL</name>
    <name evidence="10" type="ORF">FZ934_01205</name>
</gene>
<name>A0A5Q0C1Q5_9HYPH</name>
<organism evidence="10 11">
    <name type="scientific">Rhizobium grahamii</name>
    <dbReference type="NCBI Taxonomy" id="1120045"/>
    <lineage>
        <taxon>Bacteria</taxon>
        <taxon>Pseudomonadati</taxon>
        <taxon>Pseudomonadota</taxon>
        <taxon>Alphaproteobacteria</taxon>
        <taxon>Hyphomicrobiales</taxon>
        <taxon>Rhizobiaceae</taxon>
        <taxon>Rhizobium/Agrobacterium group</taxon>
        <taxon>Rhizobium</taxon>
    </lineage>
</organism>
<dbReference type="KEGG" id="rgr:FZ934_01205"/>
<evidence type="ECO:0000256" key="5">
    <source>
        <dbReference type="ARBA" id="ARBA00023186"/>
    </source>
</evidence>
<evidence type="ECO:0000256" key="3">
    <source>
        <dbReference type="ARBA" id="ARBA00022741"/>
    </source>
</evidence>
<comment type="function">
    <text evidence="7 9">Together with its co-chaperonin GroES, plays an essential role in assisting protein folding. The GroEL-GroES system forms a nano-cage that allows encapsulation of the non-native substrate proteins and provides a physical environment optimized to promote and accelerate protein folding.</text>
</comment>
<dbReference type="GO" id="GO:0005524">
    <property type="term" value="F:ATP binding"/>
    <property type="evidence" value="ECO:0007669"/>
    <property type="project" value="UniProtKB-UniRule"/>
</dbReference>
<dbReference type="GO" id="GO:0016853">
    <property type="term" value="F:isomerase activity"/>
    <property type="evidence" value="ECO:0007669"/>
    <property type="project" value="UniProtKB-KW"/>
</dbReference>
<keyword evidence="2 7" id="KW-0963">Cytoplasm</keyword>
<keyword evidence="5 7" id="KW-0143">Chaperone</keyword>
<dbReference type="NCBIfam" id="NF009489">
    <property type="entry name" value="PRK12851.1"/>
    <property type="match status" value="1"/>
</dbReference>
<dbReference type="SUPFAM" id="SSF48592">
    <property type="entry name" value="GroEL equatorial domain-like"/>
    <property type="match status" value="1"/>
</dbReference>
<dbReference type="PROSITE" id="PS00296">
    <property type="entry name" value="CHAPERONINS_CPN60"/>
    <property type="match status" value="1"/>
</dbReference>
<dbReference type="NCBIfam" id="TIGR02348">
    <property type="entry name" value="GroEL"/>
    <property type="match status" value="1"/>
</dbReference>
<evidence type="ECO:0000256" key="9">
    <source>
        <dbReference type="RuleBase" id="RU000419"/>
    </source>
</evidence>
<proteinExistence type="inferred from homology"/>
<feature type="binding site" evidence="7">
    <location>
        <position position="495"/>
    </location>
    <ligand>
        <name>ATP</name>
        <dbReference type="ChEBI" id="CHEBI:30616"/>
    </ligand>
</feature>
<dbReference type="AlphaFoldDB" id="A0A5Q0C1Q5"/>
<dbReference type="InterPro" id="IPR027409">
    <property type="entry name" value="GroEL-like_apical_dom_sf"/>
</dbReference>
<reference evidence="10 11" key="1">
    <citation type="submission" date="2019-08" db="EMBL/GenBank/DDBJ databases">
        <title>Prosopis cineraria nodule microbiome.</title>
        <authorList>
            <person name="Ali R."/>
            <person name="Chaluvadi S.R."/>
            <person name="Wang X."/>
        </authorList>
    </citation>
    <scope>NUCLEOTIDE SEQUENCE [LARGE SCALE GENOMIC DNA]</scope>
    <source>
        <strain evidence="10 11">BG7</strain>
    </source>
</reference>
<dbReference type="Gene3D" id="3.50.7.10">
    <property type="entry name" value="GroEL"/>
    <property type="match status" value="1"/>
</dbReference>
<dbReference type="GO" id="GO:0005737">
    <property type="term" value="C:cytoplasm"/>
    <property type="evidence" value="ECO:0007669"/>
    <property type="project" value="UniProtKB-SubCell"/>
</dbReference>
<dbReference type="InterPro" id="IPR002423">
    <property type="entry name" value="Cpn60/GroEL/TCP-1"/>
</dbReference>
<dbReference type="InterPro" id="IPR001844">
    <property type="entry name" value="Cpn60/GroEL"/>
</dbReference>
<dbReference type="PRINTS" id="PR00298">
    <property type="entry name" value="CHAPERONIN60"/>
</dbReference>
<evidence type="ECO:0000313" key="11">
    <source>
        <dbReference type="Proteomes" id="UP000326881"/>
    </source>
</evidence>